<reference evidence="2 3" key="1">
    <citation type="journal article" date="2013" name="Genome Biol.">
        <title>The genome sequence of the most widely cultivated cacao type and its use to identify candidate genes regulating pod color.</title>
        <authorList>
            <person name="Motamayor J.C."/>
            <person name="Mockaitis K."/>
            <person name="Schmutz J."/>
            <person name="Haiminen N."/>
            <person name="Iii D.L."/>
            <person name="Cornejo O."/>
            <person name="Findley S.D."/>
            <person name="Zheng P."/>
            <person name="Utro F."/>
            <person name="Royaert S."/>
            <person name="Saski C."/>
            <person name="Jenkins J."/>
            <person name="Podicheti R."/>
            <person name="Zhao M."/>
            <person name="Scheffler B.E."/>
            <person name="Stack J.C."/>
            <person name="Feltus F.A."/>
            <person name="Mustiga G.M."/>
            <person name="Amores F."/>
            <person name="Phillips W."/>
            <person name="Marelli J.P."/>
            <person name="May G.D."/>
            <person name="Shapiro H."/>
            <person name="Ma J."/>
            <person name="Bustamante C.D."/>
            <person name="Schnell R.J."/>
            <person name="Main D."/>
            <person name="Gilbert D."/>
            <person name="Parida L."/>
            <person name="Kuhn D.N."/>
        </authorList>
    </citation>
    <scope>NUCLEOTIDE SEQUENCE [LARGE SCALE GENOMIC DNA]</scope>
    <source>
        <strain evidence="3">cv. Matina 1-6</strain>
    </source>
</reference>
<evidence type="ECO:0000313" key="3">
    <source>
        <dbReference type="Proteomes" id="UP000026915"/>
    </source>
</evidence>
<dbReference type="Proteomes" id="UP000026915">
    <property type="component" value="Chromosome 4"/>
</dbReference>
<proteinExistence type="predicted"/>
<organism evidence="2 3">
    <name type="scientific">Theobroma cacao</name>
    <name type="common">Cacao</name>
    <name type="synonym">Cocoa</name>
    <dbReference type="NCBI Taxonomy" id="3641"/>
    <lineage>
        <taxon>Eukaryota</taxon>
        <taxon>Viridiplantae</taxon>
        <taxon>Streptophyta</taxon>
        <taxon>Embryophyta</taxon>
        <taxon>Tracheophyta</taxon>
        <taxon>Spermatophyta</taxon>
        <taxon>Magnoliopsida</taxon>
        <taxon>eudicotyledons</taxon>
        <taxon>Gunneridae</taxon>
        <taxon>Pentapetalae</taxon>
        <taxon>rosids</taxon>
        <taxon>malvids</taxon>
        <taxon>Malvales</taxon>
        <taxon>Malvaceae</taxon>
        <taxon>Byttnerioideae</taxon>
        <taxon>Theobroma</taxon>
    </lineage>
</organism>
<feature type="compositionally biased region" description="Low complexity" evidence="1">
    <location>
        <begin position="80"/>
        <end position="94"/>
    </location>
</feature>
<keyword evidence="3" id="KW-1185">Reference proteome</keyword>
<feature type="compositionally biased region" description="Polar residues" evidence="1">
    <location>
        <begin position="34"/>
        <end position="46"/>
    </location>
</feature>
<evidence type="ECO:0000256" key="1">
    <source>
        <dbReference type="SAM" id="MobiDB-lite"/>
    </source>
</evidence>
<protein>
    <submittedName>
        <fullName evidence="2">Uncharacterized protein isoform 1</fullName>
    </submittedName>
</protein>
<dbReference type="InParanoid" id="A0A061EHQ9"/>
<dbReference type="EMBL" id="CM001882">
    <property type="protein sequence ID" value="EOY04549.1"/>
    <property type="molecule type" value="Genomic_DNA"/>
</dbReference>
<dbReference type="HOGENOM" id="CLU_1985637_0_0_1"/>
<dbReference type="Gramene" id="EOY04550">
    <property type="protein sequence ID" value="EOY04550"/>
    <property type="gene ID" value="TCM_019785"/>
</dbReference>
<sequence length="126" mass="14317">MAAILITHPHTSRQCPLNKRQGLPVKHQFRPPKGNQQNTQKSTSRPLYTKQLKRTKNPLSRPKSPKEDDHPPKNHKPYNSSASAQGQQRQGESSNIRPAPLTEAQSTRSIRSKEKSSIKQTKRTQH</sequence>
<dbReference type="AlphaFoldDB" id="A0A061EHQ9"/>
<name>A0A061EHQ9_THECC</name>
<accession>A0A061EHQ9</accession>
<dbReference type="EMBL" id="CM001882">
    <property type="protein sequence ID" value="EOY04550.1"/>
    <property type="molecule type" value="Genomic_DNA"/>
</dbReference>
<gene>
    <name evidence="2" type="ORF">TCM_019785</name>
</gene>
<dbReference type="Gramene" id="EOY04549">
    <property type="protein sequence ID" value="EOY04549"/>
    <property type="gene ID" value="TCM_019785"/>
</dbReference>
<feature type="region of interest" description="Disordered" evidence="1">
    <location>
        <begin position="1"/>
        <end position="126"/>
    </location>
</feature>
<evidence type="ECO:0000313" key="2">
    <source>
        <dbReference type="EMBL" id="EOY04550.1"/>
    </source>
</evidence>